<dbReference type="AlphaFoldDB" id="A0A975GXX5"/>
<gene>
    <name evidence="6" type="ORF">IFJ75_13250</name>
</gene>
<dbReference type="Pfam" id="PF00126">
    <property type="entry name" value="HTH_1"/>
    <property type="match status" value="1"/>
</dbReference>
<dbReference type="KEGG" id="bgoe:IFJ75_13250"/>
<dbReference type="PROSITE" id="PS50931">
    <property type="entry name" value="HTH_LYSR"/>
    <property type="match status" value="1"/>
</dbReference>
<comment type="similarity">
    <text evidence="1">Belongs to the LysR transcriptional regulatory family.</text>
</comment>
<dbReference type="InterPro" id="IPR036390">
    <property type="entry name" value="WH_DNA-bd_sf"/>
</dbReference>
<dbReference type="Gene3D" id="3.40.190.290">
    <property type="match status" value="1"/>
</dbReference>
<dbReference type="PANTHER" id="PTHR30537">
    <property type="entry name" value="HTH-TYPE TRANSCRIPTIONAL REGULATOR"/>
    <property type="match status" value="1"/>
</dbReference>
<reference evidence="6" key="1">
    <citation type="submission" date="2020-09" db="EMBL/GenBank/DDBJ databases">
        <title>Brevundimonas sp. LVF2 isolated from a puddle in Goettingen, Germany.</title>
        <authorList>
            <person name="Friedrich I."/>
            <person name="Klassen A."/>
            <person name="Hannes N."/>
            <person name="Schneider D."/>
            <person name="Hertel R."/>
            <person name="Daniel R."/>
        </authorList>
    </citation>
    <scope>NUCLEOTIDE SEQUENCE</scope>
    <source>
        <strain evidence="6">LVF2</strain>
    </source>
</reference>
<accession>A0A975GXX5</accession>
<keyword evidence="7" id="KW-1185">Reference proteome</keyword>
<evidence type="ECO:0000256" key="3">
    <source>
        <dbReference type="ARBA" id="ARBA00023125"/>
    </source>
</evidence>
<dbReference type="Proteomes" id="UP000663918">
    <property type="component" value="Chromosome"/>
</dbReference>
<dbReference type="GO" id="GO:0003700">
    <property type="term" value="F:DNA-binding transcription factor activity"/>
    <property type="evidence" value="ECO:0007669"/>
    <property type="project" value="InterPro"/>
</dbReference>
<dbReference type="Pfam" id="PF03466">
    <property type="entry name" value="LysR_substrate"/>
    <property type="match status" value="1"/>
</dbReference>
<dbReference type="SUPFAM" id="SSF46785">
    <property type="entry name" value="Winged helix' DNA-binding domain"/>
    <property type="match status" value="1"/>
</dbReference>
<dbReference type="GO" id="GO:0006351">
    <property type="term" value="P:DNA-templated transcription"/>
    <property type="evidence" value="ECO:0007669"/>
    <property type="project" value="TreeGrafter"/>
</dbReference>
<dbReference type="Gene3D" id="1.10.10.10">
    <property type="entry name" value="Winged helix-like DNA-binding domain superfamily/Winged helix DNA-binding domain"/>
    <property type="match status" value="1"/>
</dbReference>
<sequence>MFDWDDVRIFIAAARAGSLGGAATRLGIDAATVGRRVARLESALKSTLVVRSASGLQLTAAGAQLLQVGLEAESAMDAAARVAQPDVVAGTVRISASEGFGGAVLAPALAGLHVARPGLRIELAASSGFLSPSRREVDMAITLSAPDSARLIVEPLTPYQLALYASPAYLAARPAPESVEALSDHDIVGYVDDLIYAPELRYLDEVRPGLTPHLASSSIRAQRDIIAGGGGIGVLPCFLADGLTRVLPGVLIERRFWLSTHREVHDTARLRAVTGWVRDLCAGAGERLSPY</sequence>
<feature type="domain" description="HTH lysR-type" evidence="5">
    <location>
        <begin position="2"/>
        <end position="59"/>
    </location>
</feature>
<dbReference type="InterPro" id="IPR058163">
    <property type="entry name" value="LysR-type_TF_proteobact-type"/>
</dbReference>
<dbReference type="InterPro" id="IPR036388">
    <property type="entry name" value="WH-like_DNA-bd_sf"/>
</dbReference>
<keyword evidence="2" id="KW-0805">Transcription regulation</keyword>
<keyword evidence="3" id="KW-0238">DNA-binding</keyword>
<dbReference type="PANTHER" id="PTHR30537:SF3">
    <property type="entry name" value="TRANSCRIPTIONAL REGULATORY PROTEIN"/>
    <property type="match status" value="1"/>
</dbReference>
<evidence type="ECO:0000259" key="5">
    <source>
        <dbReference type="PROSITE" id="PS50931"/>
    </source>
</evidence>
<dbReference type="InterPro" id="IPR000847">
    <property type="entry name" value="LysR_HTH_N"/>
</dbReference>
<dbReference type="InterPro" id="IPR005119">
    <property type="entry name" value="LysR_subst-bd"/>
</dbReference>
<evidence type="ECO:0000313" key="6">
    <source>
        <dbReference type="EMBL" id="QTC93339.1"/>
    </source>
</evidence>
<evidence type="ECO:0000256" key="1">
    <source>
        <dbReference type="ARBA" id="ARBA00009437"/>
    </source>
</evidence>
<name>A0A975GXX5_9CAUL</name>
<dbReference type="EMBL" id="CP062222">
    <property type="protein sequence ID" value="QTC93339.1"/>
    <property type="molecule type" value="Genomic_DNA"/>
</dbReference>
<evidence type="ECO:0000256" key="2">
    <source>
        <dbReference type="ARBA" id="ARBA00023015"/>
    </source>
</evidence>
<dbReference type="GO" id="GO:0043565">
    <property type="term" value="F:sequence-specific DNA binding"/>
    <property type="evidence" value="ECO:0007669"/>
    <property type="project" value="TreeGrafter"/>
</dbReference>
<protein>
    <submittedName>
        <fullName evidence="6">LysR family transcriptional regulator</fullName>
    </submittedName>
</protein>
<keyword evidence="4" id="KW-0804">Transcription</keyword>
<evidence type="ECO:0000313" key="7">
    <source>
        <dbReference type="Proteomes" id="UP000663918"/>
    </source>
</evidence>
<organism evidence="6 7">
    <name type="scientific">Brevundimonas goettingensis</name>
    <dbReference type="NCBI Taxonomy" id="2774190"/>
    <lineage>
        <taxon>Bacteria</taxon>
        <taxon>Pseudomonadati</taxon>
        <taxon>Pseudomonadota</taxon>
        <taxon>Alphaproteobacteria</taxon>
        <taxon>Caulobacterales</taxon>
        <taxon>Caulobacteraceae</taxon>
        <taxon>Brevundimonas</taxon>
    </lineage>
</organism>
<evidence type="ECO:0000256" key="4">
    <source>
        <dbReference type="ARBA" id="ARBA00023163"/>
    </source>
</evidence>
<proteinExistence type="inferred from homology"/>
<dbReference type="SUPFAM" id="SSF53850">
    <property type="entry name" value="Periplasmic binding protein-like II"/>
    <property type="match status" value="1"/>
</dbReference>